<feature type="transmembrane region" description="Helical" evidence="10">
    <location>
        <begin position="284"/>
        <end position="305"/>
    </location>
</feature>
<feature type="transmembrane region" description="Helical" evidence="10">
    <location>
        <begin position="317"/>
        <end position="338"/>
    </location>
</feature>
<keyword evidence="5 10" id="KW-0812">Transmembrane</keyword>
<evidence type="ECO:0000256" key="7">
    <source>
        <dbReference type="ARBA" id="ARBA00023065"/>
    </source>
</evidence>
<dbReference type="PIRSF" id="PIRSF006603">
    <property type="entry name" value="DinF"/>
    <property type="match status" value="1"/>
</dbReference>
<dbReference type="EMBL" id="BDFE01000020">
    <property type="protein sequence ID" value="GAU09662.1"/>
    <property type="molecule type" value="Genomic_DNA"/>
</dbReference>
<dbReference type="STRING" id="1592317.DPF_2393"/>
<organism evidence="11 12">
    <name type="scientific">Desulfoplanes formicivorans</name>
    <dbReference type="NCBI Taxonomy" id="1592317"/>
    <lineage>
        <taxon>Bacteria</taxon>
        <taxon>Pseudomonadati</taxon>
        <taxon>Thermodesulfobacteriota</taxon>
        <taxon>Desulfovibrionia</taxon>
        <taxon>Desulfovibrionales</taxon>
        <taxon>Desulfoplanaceae</taxon>
        <taxon>Desulfoplanes</taxon>
    </lineage>
</organism>
<dbReference type="AlphaFoldDB" id="A0A194AHV8"/>
<evidence type="ECO:0000256" key="8">
    <source>
        <dbReference type="ARBA" id="ARBA00023136"/>
    </source>
</evidence>
<dbReference type="GO" id="GO:0005886">
    <property type="term" value="C:plasma membrane"/>
    <property type="evidence" value="ECO:0007669"/>
    <property type="project" value="UniProtKB-SubCell"/>
</dbReference>
<protein>
    <recommendedName>
        <fullName evidence="9">Multidrug-efflux transporter</fullName>
    </recommendedName>
</protein>
<comment type="caution">
    <text evidence="11">The sequence shown here is derived from an EMBL/GenBank/DDBJ whole genome shotgun (WGS) entry which is preliminary data.</text>
</comment>
<dbReference type="InterPro" id="IPR002528">
    <property type="entry name" value="MATE_fam"/>
</dbReference>
<dbReference type="InterPro" id="IPR048279">
    <property type="entry name" value="MdtK-like"/>
</dbReference>
<evidence type="ECO:0000256" key="5">
    <source>
        <dbReference type="ARBA" id="ARBA00022692"/>
    </source>
</evidence>
<proteinExistence type="predicted"/>
<dbReference type="PANTHER" id="PTHR43298">
    <property type="entry name" value="MULTIDRUG RESISTANCE PROTEIN NORM-RELATED"/>
    <property type="match status" value="1"/>
</dbReference>
<reference evidence="12" key="1">
    <citation type="submission" date="2016-06" db="EMBL/GenBank/DDBJ databases">
        <title>Draft genome sequence of Desulfoplanes formicivorans strain Pf12B.</title>
        <authorList>
            <person name="Watanabe M."/>
            <person name="Kojima H."/>
            <person name="Fukui M."/>
        </authorList>
    </citation>
    <scope>NUCLEOTIDE SEQUENCE [LARGE SCALE GENOMIC DNA]</scope>
    <source>
        <strain evidence="12">Pf12B</strain>
    </source>
</reference>
<dbReference type="Proteomes" id="UP000095200">
    <property type="component" value="Unassembled WGS sequence"/>
</dbReference>
<dbReference type="GO" id="GO:0042910">
    <property type="term" value="F:xenobiotic transmembrane transporter activity"/>
    <property type="evidence" value="ECO:0007669"/>
    <property type="project" value="InterPro"/>
</dbReference>
<name>A0A194AHV8_9BACT</name>
<feature type="transmembrane region" description="Helical" evidence="10">
    <location>
        <begin position="49"/>
        <end position="72"/>
    </location>
</feature>
<keyword evidence="7" id="KW-0406">Ion transport</keyword>
<keyword evidence="3" id="KW-0050">Antiport</keyword>
<keyword evidence="12" id="KW-1185">Reference proteome</keyword>
<evidence type="ECO:0000256" key="6">
    <source>
        <dbReference type="ARBA" id="ARBA00022989"/>
    </source>
</evidence>
<keyword evidence="2" id="KW-0813">Transport</keyword>
<dbReference type="NCBIfam" id="TIGR00797">
    <property type="entry name" value="matE"/>
    <property type="match status" value="1"/>
</dbReference>
<dbReference type="CDD" id="cd13137">
    <property type="entry name" value="MATE_NorM_like"/>
    <property type="match status" value="1"/>
</dbReference>
<comment type="subcellular location">
    <subcellularLocation>
        <location evidence="1">Cell membrane</location>
        <topology evidence="1">Multi-pass membrane protein</topology>
    </subcellularLocation>
</comment>
<feature type="transmembrane region" description="Helical" evidence="10">
    <location>
        <begin position="391"/>
        <end position="412"/>
    </location>
</feature>
<feature type="transmembrane region" description="Helical" evidence="10">
    <location>
        <begin position="418"/>
        <end position="440"/>
    </location>
</feature>
<keyword evidence="8 10" id="KW-0472">Membrane</keyword>
<feature type="transmembrane region" description="Helical" evidence="10">
    <location>
        <begin position="195"/>
        <end position="218"/>
    </location>
</feature>
<dbReference type="OrthoDB" id="9776324at2"/>
<evidence type="ECO:0000256" key="3">
    <source>
        <dbReference type="ARBA" id="ARBA00022449"/>
    </source>
</evidence>
<feature type="transmembrane region" description="Helical" evidence="10">
    <location>
        <begin position="129"/>
        <end position="151"/>
    </location>
</feature>
<dbReference type="GO" id="GO:0006811">
    <property type="term" value="P:monoatomic ion transport"/>
    <property type="evidence" value="ECO:0007669"/>
    <property type="project" value="UniProtKB-KW"/>
</dbReference>
<feature type="transmembrane region" description="Helical" evidence="10">
    <location>
        <begin position="84"/>
        <end position="109"/>
    </location>
</feature>
<dbReference type="Pfam" id="PF01554">
    <property type="entry name" value="MatE"/>
    <property type="match status" value="2"/>
</dbReference>
<evidence type="ECO:0000256" key="1">
    <source>
        <dbReference type="ARBA" id="ARBA00004651"/>
    </source>
</evidence>
<evidence type="ECO:0000256" key="4">
    <source>
        <dbReference type="ARBA" id="ARBA00022475"/>
    </source>
</evidence>
<dbReference type="GO" id="GO:0015297">
    <property type="term" value="F:antiporter activity"/>
    <property type="evidence" value="ECO:0007669"/>
    <property type="project" value="UniProtKB-KW"/>
</dbReference>
<keyword evidence="6 10" id="KW-1133">Transmembrane helix</keyword>
<accession>A0A194AHV8</accession>
<feature type="transmembrane region" description="Helical" evidence="10">
    <location>
        <begin position="358"/>
        <end position="379"/>
    </location>
</feature>
<dbReference type="InterPro" id="IPR050222">
    <property type="entry name" value="MATE_MdtK"/>
</dbReference>
<keyword evidence="4" id="KW-1003">Cell membrane</keyword>
<sequence>MAIIKSPYRNIWKLSWPQVVMMFFHFAIGFVDVWVAGRLGRNVQACMGIITQAQFFFLVVAMAFANGSVAAISQSAGAGLFRRVQRYVGLGLEAGAVLGIVLFVGGLAARPLLFGVLQIPAGVEDVARYLFNVYLFILPAYYLFIISNAIFRARKQVMCPLYSIILVTTVNTLGDLGFGLGYFGLPNLGYKGLAWATFASVLMGTLFNLLVLARTGALARKSFAPWKWVRCALPYLFKVAWPAGLMQLIWHSAYLLLFSITASLPSGEVVALAGMSAGLRVESLFFLPGFAFNFTAAILVGHYLGAGEPQEAKRFGYRILGLGLVVVSVVTALAWTWLDDIALFVAPDPAVHAVAVSYLYYNLAALPFVVVSMVLGGALSGAGATMYQMGVTGTSSWLIRLPLAWYLGHVFFADAEGIWIAMFISMVIQSMAMLAVYQFAPWQRFAMRGSTRKKTTGNPVH</sequence>
<evidence type="ECO:0000256" key="10">
    <source>
        <dbReference type="SAM" id="Phobius"/>
    </source>
</evidence>
<feature type="transmembrane region" description="Helical" evidence="10">
    <location>
        <begin position="239"/>
        <end position="264"/>
    </location>
</feature>
<evidence type="ECO:0000313" key="12">
    <source>
        <dbReference type="Proteomes" id="UP000095200"/>
    </source>
</evidence>
<evidence type="ECO:0000313" key="11">
    <source>
        <dbReference type="EMBL" id="GAU09662.1"/>
    </source>
</evidence>
<evidence type="ECO:0000256" key="9">
    <source>
        <dbReference type="ARBA" id="ARBA00031636"/>
    </source>
</evidence>
<feature type="transmembrane region" description="Helical" evidence="10">
    <location>
        <begin position="163"/>
        <end position="183"/>
    </location>
</feature>
<dbReference type="PANTHER" id="PTHR43298:SF2">
    <property type="entry name" value="FMN_FAD EXPORTER YEEO-RELATED"/>
    <property type="match status" value="1"/>
</dbReference>
<gene>
    <name evidence="11" type="ORF">DPF_2393</name>
</gene>
<feature type="transmembrane region" description="Helical" evidence="10">
    <location>
        <begin position="20"/>
        <end position="37"/>
    </location>
</feature>
<evidence type="ECO:0000256" key="2">
    <source>
        <dbReference type="ARBA" id="ARBA00022448"/>
    </source>
</evidence>